<dbReference type="Pfam" id="PF17900">
    <property type="entry name" value="Peptidase_M1_N"/>
    <property type="match status" value="1"/>
</dbReference>
<keyword evidence="8" id="KW-0479">Metal-binding</keyword>
<dbReference type="Proteomes" id="UP000244571">
    <property type="component" value="Chromosome"/>
</dbReference>
<feature type="domain" description="Peptidase M1 alanyl aminopeptidase C-terminal" evidence="15">
    <location>
        <begin position="569"/>
        <end position="905"/>
    </location>
</feature>
<dbReference type="InterPro" id="IPR001930">
    <property type="entry name" value="Peptidase_M1"/>
</dbReference>
<dbReference type="GO" id="GO:0008270">
    <property type="term" value="F:zinc ion binding"/>
    <property type="evidence" value="ECO:0007669"/>
    <property type="project" value="InterPro"/>
</dbReference>
<dbReference type="GO" id="GO:0006508">
    <property type="term" value="P:proteolysis"/>
    <property type="evidence" value="ECO:0007669"/>
    <property type="project" value="UniProtKB-UniRule"/>
</dbReference>
<gene>
    <name evidence="17" type="ORF">DBV39_01845</name>
</gene>
<feature type="domain" description="Aminopeptidase N-like N-terminal" evidence="16">
    <location>
        <begin position="20"/>
        <end position="185"/>
    </location>
</feature>
<dbReference type="InterPro" id="IPR045357">
    <property type="entry name" value="Aminopeptidase_N-like_N"/>
</dbReference>
<keyword evidence="7" id="KW-0645">Protease</keyword>
<dbReference type="SUPFAM" id="SSF63737">
    <property type="entry name" value="Leukotriene A4 hydrolase N-terminal domain"/>
    <property type="match status" value="1"/>
</dbReference>
<dbReference type="InterPro" id="IPR042097">
    <property type="entry name" value="Aminopeptidase_N-like_N_sf"/>
</dbReference>
<dbReference type="Pfam" id="PF11940">
    <property type="entry name" value="DUF3458"/>
    <property type="match status" value="1"/>
</dbReference>
<feature type="domain" description="Peptidase M1 alanyl aminopeptidase Ig-like fold" evidence="14">
    <location>
        <begin position="459"/>
        <end position="563"/>
    </location>
</feature>
<dbReference type="FunFam" id="3.30.2010.30:FF:000002">
    <property type="entry name" value="Putative aminopeptidase N"/>
    <property type="match status" value="1"/>
</dbReference>
<dbReference type="NCBIfam" id="TIGR02414">
    <property type="entry name" value="pepN_proteo"/>
    <property type="match status" value="1"/>
</dbReference>
<keyword evidence="18" id="KW-1185">Reference proteome</keyword>
<dbReference type="KEGG" id="boz:DBV39_01845"/>
<evidence type="ECO:0000256" key="4">
    <source>
        <dbReference type="ARBA" id="ARBA00012564"/>
    </source>
</evidence>
<evidence type="ECO:0000256" key="7">
    <source>
        <dbReference type="ARBA" id="ARBA00022670"/>
    </source>
</evidence>
<dbReference type="Gene3D" id="2.60.40.1730">
    <property type="entry name" value="tricorn interacting facor f3 domain"/>
    <property type="match status" value="1"/>
</dbReference>
<dbReference type="AlphaFoldDB" id="A0A2R4XFR9"/>
<dbReference type="InterPro" id="IPR027268">
    <property type="entry name" value="Peptidase_M4/M1_CTD_sf"/>
</dbReference>
<dbReference type="SUPFAM" id="SSF55486">
    <property type="entry name" value="Metalloproteases ('zincins'), catalytic domain"/>
    <property type="match status" value="1"/>
</dbReference>
<dbReference type="Gene3D" id="3.30.2010.30">
    <property type="match status" value="1"/>
</dbReference>
<evidence type="ECO:0000256" key="5">
    <source>
        <dbReference type="ARBA" id="ARBA00015611"/>
    </source>
</evidence>
<dbReference type="GO" id="GO:0016285">
    <property type="term" value="F:alanyl aminopeptidase activity"/>
    <property type="evidence" value="ECO:0007669"/>
    <property type="project" value="UniProtKB-EC"/>
</dbReference>
<proteinExistence type="inferred from homology"/>
<dbReference type="PRINTS" id="PR00756">
    <property type="entry name" value="ALADIPTASE"/>
</dbReference>
<evidence type="ECO:0000256" key="1">
    <source>
        <dbReference type="ARBA" id="ARBA00000098"/>
    </source>
</evidence>
<protein>
    <recommendedName>
        <fullName evidence="5 12">Aminopeptidase N</fullName>
        <ecNumber evidence="4 12">3.4.11.2</ecNumber>
    </recommendedName>
</protein>
<dbReference type="OrthoDB" id="100605at2"/>
<evidence type="ECO:0000259" key="16">
    <source>
        <dbReference type="Pfam" id="PF17900"/>
    </source>
</evidence>
<comment type="cofactor">
    <cofactor evidence="2">
        <name>Zn(2+)</name>
        <dbReference type="ChEBI" id="CHEBI:29105"/>
    </cofactor>
</comment>
<dbReference type="Gene3D" id="1.25.50.10">
    <property type="entry name" value="Peptidase M1, alanyl aminopeptidase, C-terminal domain"/>
    <property type="match status" value="1"/>
</dbReference>
<evidence type="ECO:0000256" key="3">
    <source>
        <dbReference type="ARBA" id="ARBA00010136"/>
    </source>
</evidence>
<dbReference type="Gene3D" id="2.60.40.1840">
    <property type="match status" value="1"/>
</dbReference>
<sequence>MTIQRTDYTPYPYELPAIHLEFDLDPKCTLVHTKIDVKAKADTMTGEALILDGEAIDLRGLRIDGQSWDHYELDKDLGKLIIRSLPRACTLEIDSSCNPSSNDALMGLYVSGKSLFTQCEPEGFRRISWFADRPDVMSRFQVTLRADPDVYPILLSNGNRIHAEQLPDGRQSCVWEDPFLKPSYLFALVAGQFDCREQTVRTRSGREVLLQIYSDPGTFDRTLWAMESLIRALRWDESRFDLELDLDRFMIVVAADFNMGAMENKGLNVFNAAYVLADPETATDSNFEGIEAVIGHEYFHNWTGNRVTCRDWFQLSLKEGLTVFRDQEFTADMKAEGLDPARAASARSVKRIDDVAMLRAAQFPEDAGPMAHPIRPQSYEEISNFYTATVYEKGAEVIRMMHTLLGEEIFQLGMKEYFRRHDGQAVTCDDFVDAMQHAWQTRHPERDLTVFARWYSQAGTPSVKVTTERTSEHDQIRLTLSQQCPPVGVERNANIEKQPFHIPVLLGAINQQGESLTLQCDEQHGQTLLLELTRQSQSWLINGWTQDAAGSFLRDFSAPVRLEISQPQEALHRLARHDPNAFARWEATQILLSNAVLKLAELADDGQARTDLPESLTTSIHTLSDTFSLILQDTTLDDAYRTRLLEMPSDKYLLHQMDQMDPLAVAQAKNRLVQILARPLETALVQIVTEAQADGDDSKDVFDPSALAAGRRALVNLALDWLCQMGSTQGKALALAQYDRAGNMTARLGALLALFRHPEHDSAVLDASESFYTRFQDNALVIDKWFALQASAPTTDVAKARSLMQHPAFNRRNPNRVRALLFQFCANNPLGFHAADGSGYQFWAEQVIDLDRSNPEVAARLARVLDHWRHHRPVTQDMMQAALQSVADQSDLSPNTREVVGKALAL</sequence>
<dbReference type="PANTHER" id="PTHR46322:SF1">
    <property type="entry name" value="PUROMYCIN-SENSITIVE AMINOPEPTIDASE"/>
    <property type="match status" value="1"/>
</dbReference>
<evidence type="ECO:0000259" key="15">
    <source>
        <dbReference type="Pfam" id="PF17432"/>
    </source>
</evidence>
<comment type="similarity">
    <text evidence="3">Belongs to the peptidase M1 family.</text>
</comment>
<keyword evidence="10" id="KW-0862">Zinc</keyword>
<evidence type="ECO:0000259" key="13">
    <source>
        <dbReference type="Pfam" id="PF01433"/>
    </source>
</evidence>
<evidence type="ECO:0000313" key="17">
    <source>
        <dbReference type="EMBL" id="AWB32660.1"/>
    </source>
</evidence>
<evidence type="ECO:0000256" key="10">
    <source>
        <dbReference type="ARBA" id="ARBA00022833"/>
    </source>
</evidence>
<feature type="domain" description="Peptidase M1 membrane alanine aminopeptidase" evidence="13">
    <location>
        <begin position="224"/>
        <end position="440"/>
    </location>
</feature>
<evidence type="ECO:0000256" key="11">
    <source>
        <dbReference type="ARBA" id="ARBA00023049"/>
    </source>
</evidence>
<dbReference type="Pfam" id="PF01433">
    <property type="entry name" value="Peptidase_M1"/>
    <property type="match status" value="1"/>
</dbReference>
<dbReference type="EC" id="3.4.11.2" evidence="4 12"/>
<dbReference type="EMBL" id="CP028901">
    <property type="protein sequence ID" value="AWB32660.1"/>
    <property type="molecule type" value="Genomic_DNA"/>
</dbReference>
<reference evidence="17 18" key="1">
    <citation type="submission" date="2018-04" db="EMBL/GenBank/DDBJ databases">
        <title>Bordetella sp. HZ20 isolated from seawater.</title>
        <authorList>
            <person name="Sun C."/>
        </authorList>
    </citation>
    <scope>NUCLEOTIDE SEQUENCE [LARGE SCALE GENOMIC DNA]</scope>
    <source>
        <strain evidence="17 18">HZ20</strain>
    </source>
</reference>
<evidence type="ECO:0000256" key="8">
    <source>
        <dbReference type="ARBA" id="ARBA00022723"/>
    </source>
</evidence>
<dbReference type="Pfam" id="PF17432">
    <property type="entry name" value="DUF3458_C"/>
    <property type="match status" value="1"/>
</dbReference>
<evidence type="ECO:0000256" key="12">
    <source>
        <dbReference type="NCBIfam" id="TIGR02414"/>
    </source>
</evidence>
<dbReference type="PANTHER" id="PTHR46322">
    <property type="entry name" value="PUROMYCIN-SENSITIVE AMINOPEPTIDASE"/>
    <property type="match status" value="1"/>
</dbReference>
<keyword evidence="9" id="KW-0378">Hydrolase</keyword>
<dbReference type="CDD" id="cd09600">
    <property type="entry name" value="M1_APN"/>
    <property type="match status" value="1"/>
</dbReference>
<evidence type="ECO:0000256" key="2">
    <source>
        <dbReference type="ARBA" id="ARBA00001947"/>
    </source>
</evidence>
<evidence type="ECO:0000259" key="14">
    <source>
        <dbReference type="Pfam" id="PF11940"/>
    </source>
</evidence>
<evidence type="ECO:0000256" key="9">
    <source>
        <dbReference type="ARBA" id="ARBA00022801"/>
    </source>
</evidence>
<dbReference type="InterPro" id="IPR037144">
    <property type="entry name" value="Peptidase_M1_pepN_C_sf"/>
</dbReference>
<dbReference type="Gene3D" id="1.10.390.10">
    <property type="entry name" value="Neutral Protease Domain 2"/>
    <property type="match status" value="1"/>
</dbReference>
<dbReference type="InterPro" id="IPR014782">
    <property type="entry name" value="Peptidase_M1_dom"/>
</dbReference>
<keyword evidence="6 17" id="KW-0031">Aminopeptidase</keyword>
<organism evidence="17 18">
    <name type="scientific">Orrella marina</name>
    <dbReference type="NCBI Taxonomy" id="2163011"/>
    <lineage>
        <taxon>Bacteria</taxon>
        <taxon>Pseudomonadati</taxon>
        <taxon>Pseudomonadota</taxon>
        <taxon>Betaproteobacteria</taxon>
        <taxon>Burkholderiales</taxon>
        <taxon>Alcaligenaceae</taxon>
        <taxon>Orrella</taxon>
    </lineage>
</organism>
<name>A0A2R4XFR9_9BURK</name>
<dbReference type="InterPro" id="IPR012779">
    <property type="entry name" value="Peptidase_M1_pepN"/>
</dbReference>
<dbReference type="RefSeq" id="WP_108620101.1">
    <property type="nucleotide sequence ID" value="NZ_CP028901.1"/>
</dbReference>
<dbReference type="InterPro" id="IPR024601">
    <property type="entry name" value="Peptidase_M1_pepN_C"/>
</dbReference>
<keyword evidence="11" id="KW-0482">Metalloprotease</keyword>
<dbReference type="GO" id="GO:0008237">
    <property type="term" value="F:metallopeptidase activity"/>
    <property type="evidence" value="ECO:0007669"/>
    <property type="project" value="UniProtKB-UniRule"/>
</dbReference>
<evidence type="ECO:0000256" key="6">
    <source>
        <dbReference type="ARBA" id="ARBA00022438"/>
    </source>
</evidence>
<comment type="catalytic activity">
    <reaction evidence="1">
        <text>Release of an N-terminal amino acid, Xaa-|-Yaa- from a peptide, amide or arylamide. Xaa is preferably Ala, but may be most amino acids including Pro (slow action). When a terminal hydrophobic residue is followed by a prolyl residue, the two may be released as an intact Xaa-Pro dipeptide.</text>
        <dbReference type="EC" id="3.4.11.2"/>
    </reaction>
</comment>
<accession>A0A2R4XFR9</accession>
<dbReference type="InterPro" id="IPR038438">
    <property type="entry name" value="PepN_Ig-like_sf"/>
</dbReference>
<evidence type="ECO:0000313" key="18">
    <source>
        <dbReference type="Proteomes" id="UP000244571"/>
    </source>
</evidence>
<dbReference type="InterPro" id="IPR035414">
    <property type="entry name" value="Peptidase_M1_pepN_Ig-like"/>
</dbReference>